<dbReference type="EMBL" id="MFRA01000005">
    <property type="protein sequence ID" value="OGH92668.1"/>
    <property type="molecule type" value="Genomic_DNA"/>
</dbReference>
<comment type="catalytic activity">
    <reaction evidence="9">
        <text>tRNA(Pro) + L-proline + ATP = L-prolyl-tRNA(Pro) + AMP + diphosphate</text>
        <dbReference type="Rhea" id="RHEA:14305"/>
        <dbReference type="Rhea" id="RHEA-COMP:9700"/>
        <dbReference type="Rhea" id="RHEA-COMP:9702"/>
        <dbReference type="ChEBI" id="CHEBI:30616"/>
        <dbReference type="ChEBI" id="CHEBI:33019"/>
        <dbReference type="ChEBI" id="CHEBI:60039"/>
        <dbReference type="ChEBI" id="CHEBI:78442"/>
        <dbReference type="ChEBI" id="CHEBI:78532"/>
        <dbReference type="ChEBI" id="CHEBI:456215"/>
        <dbReference type="EC" id="6.1.1.15"/>
    </reaction>
</comment>
<feature type="domain" description="Aminoacyl-transfer RNA synthetases class-II family profile" evidence="10">
    <location>
        <begin position="38"/>
        <end position="315"/>
    </location>
</feature>
<name>A0A1F6P989_9BACT</name>
<protein>
    <recommendedName>
        <fullName evidence="2">Proline--tRNA ligase</fullName>
        <ecNumber evidence="1">6.1.1.15</ecNumber>
    </recommendedName>
    <alternativeName>
        <fullName evidence="8">Prolyl-tRNA synthetase</fullName>
    </alternativeName>
</protein>
<evidence type="ECO:0000259" key="10">
    <source>
        <dbReference type="PROSITE" id="PS50862"/>
    </source>
</evidence>
<evidence type="ECO:0000256" key="4">
    <source>
        <dbReference type="ARBA" id="ARBA00022741"/>
    </source>
</evidence>
<gene>
    <name evidence="11" type="ORF">A2563_03275</name>
</gene>
<dbReference type="InterPro" id="IPR044140">
    <property type="entry name" value="ProRS_anticodon_short"/>
</dbReference>
<evidence type="ECO:0000256" key="3">
    <source>
        <dbReference type="ARBA" id="ARBA00022598"/>
    </source>
</evidence>
<dbReference type="InterPro" id="IPR045864">
    <property type="entry name" value="aa-tRNA-synth_II/BPL/LPL"/>
</dbReference>
<dbReference type="PROSITE" id="PS50862">
    <property type="entry name" value="AA_TRNA_LIGASE_II"/>
    <property type="match status" value="1"/>
</dbReference>
<keyword evidence="3" id="KW-0436">Ligase</keyword>
<dbReference type="GO" id="GO:0006433">
    <property type="term" value="P:prolyl-tRNA aminoacylation"/>
    <property type="evidence" value="ECO:0007669"/>
    <property type="project" value="InterPro"/>
</dbReference>
<dbReference type="InterPro" id="IPR050062">
    <property type="entry name" value="Pro-tRNA_synthetase"/>
</dbReference>
<dbReference type="GO" id="GO:0005524">
    <property type="term" value="F:ATP binding"/>
    <property type="evidence" value="ECO:0007669"/>
    <property type="project" value="UniProtKB-KW"/>
</dbReference>
<dbReference type="GO" id="GO:0004827">
    <property type="term" value="F:proline-tRNA ligase activity"/>
    <property type="evidence" value="ECO:0007669"/>
    <property type="project" value="UniProtKB-EC"/>
</dbReference>
<accession>A0A1F6P989</accession>
<keyword evidence="5" id="KW-0067">ATP-binding</keyword>
<dbReference type="STRING" id="1798705.A2563_03275"/>
<reference evidence="11 12" key="1">
    <citation type="journal article" date="2016" name="Nat. Commun.">
        <title>Thousands of microbial genomes shed light on interconnected biogeochemical processes in an aquifer system.</title>
        <authorList>
            <person name="Anantharaman K."/>
            <person name="Brown C.T."/>
            <person name="Hug L.A."/>
            <person name="Sharon I."/>
            <person name="Castelle C.J."/>
            <person name="Probst A.J."/>
            <person name="Thomas B.C."/>
            <person name="Singh A."/>
            <person name="Wilkins M.J."/>
            <person name="Karaoz U."/>
            <person name="Brodie E.L."/>
            <person name="Williams K.H."/>
            <person name="Hubbard S.S."/>
            <person name="Banfield J.F."/>
        </authorList>
    </citation>
    <scope>NUCLEOTIDE SEQUENCE [LARGE SCALE GENOMIC DNA]</scope>
</reference>
<evidence type="ECO:0000256" key="2">
    <source>
        <dbReference type="ARBA" id="ARBA00019110"/>
    </source>
</evidence>
<evidence type="ECO:0000256" key="7">
    <source>
        <dbReference type="ARBA" id="ARBA00023146"/>
    </source>
</evidence>
<evidence type="ECO:0000256" key="5">
    <source>
        <dbReference type="ARBA" id="ARBA00022840"/>
    </source>
</evidence>
<evidence type="ECO:0000256" key="8">
    <source>
        <dbReference type="ARBA" id="ARBA00029731"/>
    </source>
</evidence>
<proteinExistence type="predicted"/>
<dbReference type="InterPro" id="IPR002316">
    <property type="entry name" value="Pro-tRNA-ligase_IIa"/>
</dbReference>
<dbReference type="PANTHER" id="PTHR42753">
    <property type="entry name" value="MITOCHONDRIAL RIBOSOME PROTEIN L39/PROLYL-TRNA LIGASE FAMILY MEMBER"/>
    <property type="match status" value="1"/>
</dbReference>
<dbReference type="SUPFAM" id="SSF52954">
    <property type="entry name" value="Class II aaRS ABD-related"/>
    <property type="match status" value="1"/>
</dbReference>
<dbReference type="Pfam" id="PF03129">
    <property type="entry name" value="HGTP_anticodon"/>
    <property type="match status" value="1"/>
</dbReference>
<dbReference type="PANTHER" id="PTHR42753:SF2">
    <property type="entry name" value="PROLINE--TRNA LIGASE"/>
    <property type="match status" value="1"/>
</dbReference>
<keyword evidence="6" id="KW-0648">Protein biosynthesis</keyword>
<dbReference type="EC" id="6.1.1.15" evidence="1"/>
<dbReference type="InterPro" id="IPR036621">
    <property type="entry name" value="Anticodon-bd_dom_sf"/>
</dbReference>
<dbReference type="GO" id="GO:0005737">
    <property type="term" value="C:cytoplasm"/>
    <property type="evidence" value="ECO:0007669"/>
    <property type="project" value="InterPro"/>
</dbReference>
<dbReference type="Gene3D" id="3.40.50.800">
    <property type="entry name" value="Anticodon-binding domain"/>
    <property type="match status" value="1"/>
</dbReference>
<dbReference type="Gene3D" id="3.30.930.10">
    <property type="entry name" value="Bira Bifunctional Protein, Domain 2"/>
    <property type="match status" value="1"/>
</dbReference>
<dbReference type="Pfam" id="PF00587">
    <property type="entry name" value="tRNA-synt_2b"/>
    <property type="match status" value="1"/>
</dbReference>
<dbReference type="InterPro" id="IPR006195">
    <property type="entry name" value="aa-tRNA-synth_II"/>
</dbReference>
<keyword evidence="4" id="KW-0547">Nucleotide-binding</keyword>
<organism evidence="11 12">
    <name type="scientific">Candidatus Magasanikbacteria bacterium RIFOXYD1_FULL_40_23</name>
    <dbReference type="NCBI Taxonomy" id="1798705"/>
    <lineage>
        <taxon>Bacteria</taxon>
        <taxon>Candidatus Magasanikiibacteriota</taxon>
    </lineage>
</organism>
<comment type="caution">
    <text evidence="11">The sequence shown here is derived from an EMBL/GenBank/DDBJ whole genome shotgun (WGS) entry which is preliminary data.</text>
</comment>
<dbReference type="InterPro" id="IPR004154">
    <property type="entry name" value="Anticodon-bd"/>
</dbReference>
<dbReference type="CDD" id="cd00861">
    <property type="entry name" value="ProRS_anticodon_short"/>
    <property type="match status" value="1"/>
</dbReference>
<evidence type="ECO:0000256" key="1">
    <source>
        <dbReference type="ARBA" id="ARBA00012831"/>
    </source>
</evidence>
<evidence type="ECO:0000256" key="9">
    <source>
        <dbReference type="ARBA" id="ARBA00047671"/>
    </source>
</evidence>
<evidence type="ECO:0000256" key="6">
    <source>
        <dbReference type="ARBA" id="ARBA00022917"/>
    </source>
</evidence>
<evidence type="ECO:0000313" key="11">
    <source>
        <dbReference type="EMBL" id="OGH92668.1"/>
    </source>
</evidence>
<dbReference type="Proteomes" id="UP000176634">
    <property type="component" value="Unassembled WGS sequence"/>
</dbReference>
<keyword evidence="7" id="KW-0030">Aminoacyl-tRNA synthetase</keyword>
<dbReference type="PRINTS" id="PR01046">
    <property type="entry name" value="TRNASYNTHPRO"/>
</dbReference>
<sequence length="411" mass="46230">MRYSNLFGKTSKSIQADADSANAKLLTQAGFVNKQMAGVYNYLPLGLRVLTKIQNIIRAEMNAVGGNEILMPTMTQESSYVQTGRDKMDVLFHLKGRDDSELVLNPTHEEVVTPLAQKYTFSYRDLPVSVYQIQNKFRNEPRAKSGLLRGREFNMKDMYSFHVSHEDLDNYYEQVKQAYFKIYTKLGIGDITVLTYASGGVFSKYSHEFQTFAEVGEDTIYFCGKCKVAVNKEIIDDQKGACPECGTSELEERQAIEVGNIFKLADKFSKPFDFEYADSNGKNQLVQMGCYGIGPSRLMGTLVEIFHDEKGIIWPKEVAPYAVHLVSLGADENIKTEAEKLYNQLVEKGVEVLWDDRDASAGAKLADADLIGIPTRLVVSKKTLAEESVELKERNKSEAEMVKMSELLSRI</sequence>
<evidence type="ECO:0000313" key="12">
    <source>
        <dbReference type="Proteomes" id="UP000176634"/>
    </source>
</evidence>
<dbReference type="SUPFAM" id="SSF55681">
    <property type="entry name" value="Class II aaRS and biotin synthetases"/>
    <property type="match status" value="1"/>
</dbReference>
<dbReference type="AlphaFoldDB" id="A0A1F6P989"/>
<dbReference type="InterPro" id="IPR002314">
    <property type="entry name" value="aa-tRNA-synt_IIb"/>
</dbReference>